<dbReference type="Proteomes" id="UP000789359">
    <property type="component" value="Unassembled WGS sequence"/>
</dbReference>
<keyword evidence="2" id="KW-1185">Reference proteome</keyword>
<reference evidence="1 2" key="1">
    <citation type="submission" date="2020-11" db="EMBL/GenBank/DDBJ databases">
        <authorList>
            <person name="Peeters C."/>
        </authorList>
    </citation>
    <scope>NUCLEOTIDE SEQUENCE [LARGE SCALE GENOMIC DNA]</scope>
    <source>
        <strain evidence="1 2">LMG 8286</strain>
    </source>
</reference>
<sequence>MRREITLTIASRDYVITIDDDDFYNTLERDFGGFRNNKKILNPKEMLDLFVQKSFDGFEDESTMLSLIEKIDKRLKRS</sequence>
<comment type="caution">
    <text evidence="1">The sequence shown here is derived from an EMBL/GenBank/DDBJ whole genome shotgun (WGS) entry which is preliminary data.</text>
</comment>
<name>A0ABM8Q302_9BACT</name>
<evidence type="ECO:0000313" key="1">
    <source>
        <dbReference type="EMBL" id="CAD7287253.1"/>
    </source>
</evidence>
<protein>
    <submittedName>
        <fullName evidence="1">Uncharacterized protein</fullName>
    </submittedName>
</protein>
<accession>A0ABM8Q302</accession>
<organism evidence="1 2">
    <name type="scientific">Campylobacter suis</name>
    <dbReference type="NCBI Taxonomy" id="2790657"/>
    <lineage>
        <taxon>Bacteria</taxon>
        <taxon>Pseudomonadati</taxon>
        <taxon>Campylobacterota</taxon>
        <taxon>Epsilonproteobacteria</taxon>
        <taxon>Campylobacterales</taxon>
        <taxon>Campylobacteraceae</taxon>
        <taxon>Campylobacter</taxon>
    </lineage>
</organism>
<gene>
    <name evidence="1" type="ORF">LMG8286_00891</name>
</gene>
<evidence type="ECO:0000313" key="2">
    <source>
        <dbReference type="Proteomes" id="UP000789359"/>
    </source>
</evidence>
<proteinExistence type="predicted"/>
<dbReference type="EMBL" id="CAJHOE010000001">
    <property type="protein sequence ID" value="CAD7287253.1"/>
    <property type="molecule type" value="Genomic_DNA"/>
</dbReference>
<dbReference type="RefSeq" id="WP_230056637.1">
    <property type="nucleotide sequence ID" value="NZ_CAJHOE010000001.1"/>
</dbReference>